<accession>A0A7S1BY37</accession>
<proteinExistence type="predicted"/>
<protein>
    <submittedName>
        <fullName evidence="1">Uncharacterized protein</fullName>
    </submittedName>
</protein>
<dbReference type="InterPro" id="IPR010869">
    <property type="entry name" value="DUF1501"/>
</dbReference>
<sequence length="2075" mass="234790">MSDPVCTGSVCTANITLSSREDASDLFYLVTYDHKEFSSLDGNIARFLDKNTFGPTQKEINDFDTSTGSDQDFALWVKEQMNATQTPPEYHRSFFRKNINRSMPLAGRTVKPQHPCDDGTRWRRYSFHSFDREKYVNVTSLDPNGVDPPFLMIVDGYPRTIVQNLQYWNWEIEKYKKIPPGIYKVCWQPEESSGGWAGLYPTDPMMVDFEDCLEIRDGNPPLSLTSEVLSDYDNIFTTALPFASLDAMTESPMGERIHGDETTYILERGLRDLGLCDTTFSDYFSNSGIGNVVIGTLHDGTQLYFDSRMALEENTLTNPLSDGGGENIDAGLECSSAPRTFLNQDHCILSESDNACSARVGREDYEIGSTILLSVANVTRLHELTGQYLYIMTGFKMDWVESPCTYGLYSKWLSTDKSSSECKTSGIDSATKKTIKGLLDNSWGSEVMRLTENWEDETCDENNKKTIGMQIFHNGQCWEHVHPDEYEVYEMNYWTRPDTHPGNKIMDNNGFYNPIKKFWDIDKTPFLSFPASHPIDRWINNREWFHHIGTIGDYVEYKWLPVSLRYKGVAMEFGRTSTGKSNKGFLVCGSEREDKAETTATPIFDFIAGESAGDYLRGQNSNIWTMIALNSKDQLRQRMAWALSQILVVTENQIDSEQFTEIFLNYYDIFVKHAFGNYRDVLKEISYSPMMAEMLSYLNSRSTSRILETEGIRVFPDENFAREVMQLFSIGTILLNMDGTPILNPETNLPIPTYDNFDIMSFARAWTGFNHQPERGNIETEWNPNRIDPLNLEAFSRDQFPKRDLNNGFIGDGYPLCVDLPSKGFLIKGATFHLLGKKPLPYFSYVTVYEHIENSDDIKYFQLDSSNSELYNNLCNSSDGQCNFRNIVTLDSNLKCEGEECSIDSLTVIKVAENVFYEYIRPPCVEVPFSNKLISIRQWWPLNSMCLDKNIDYIAREVCVPNGWDGGFNRCRFSEEKISFAGAKKRCENEKYPYGDKSSMDDWKWAEPNGEFGDTPECGVWNEEYWQWAKADCTVSVKVNEDGNIAVVHDPDLSFANEDREGTEDYFKVHSLVDSDNNNFFSVNWTNDKYPKPSNACAGSNCDIVAGSCHCDVNVVSTPVFTQSSLPTGPDDVIAKLKIGSFHPDWYDTTPGSTYIFDSIVNSVSIYHQDGGTDFDVKTIFSIEFRGETRFYKNIASSIELVVGGYKFRNPPYFVNWAIPQKQQMIYETEAVLDTYFYHNNVAPFLSNLIIKRFGISNPSPRYIKVAASAFKTGSFLFNESMKFGSGKYGDLGAMLAAIVLDREALSPVLDSDPTYGSLKEPLLKFIKLMRSMEFVPNAEMPQIKLEHIDQKLNQMPYRYPNVFSFFLPDYSPSGPLSLASLTGPEAQILTTPTIISFLNGMISLIDIGLHECFGGFGRTIDWWCDYNEKEWFEEDSQSSGHLNFSPSDPNDASIIVNELSLLLTNDRLNDDSKTKIIKQVKKAMKDTDDSNAGLRLAQKLIVSTPEFQSQNQMKFSGANRPDFEQPTPSEKEYKAIVYIFLDGGADSFNMLAPYTCSNGLYESYQLERGSISLSKEELLEINSNNPDQPCSVFGLHPRFNQLQNLYNKGEVLFAANIGVLTEFVTKDDWYLKHDGQTQLFAHNVQAEEIQKVDIFNEQAGKGMLGRLLDILSSKGHKTNAISVHGESNVLVGNTPVIFVDSSGVEKFNPIPWSDDIEPVIKDLNNGMTSTSGLFGETWSRLLYKALGENKILFEALKDADPTESFPETHLGEQLLTVSKLMKIRNIRGSDRDSFYVSIGGFDNHSNLKSEFDNRVAEIDEALGVFAAEMDVQNTWNSVAVVVVSEFARTLTPNSGQGSDHAWGGNYFIAGGLVNGGKVIGDYPTDFSLKSPLNIDRGRLIPTRSWDSLWNGIVEWFGASERIELDTVLPNRANFQSVLFSKADMFRSPVVSVKGKIEFKLSKMMSNIDESISLAVVNVAKGKLEDLLGKKKLKKKVKARFVDLEISWLKSSFNESKKVMKIECEIRLEYAEEPKVSSLAKEIKKSMKKDVARFKDLGEEFKKMKKNITTLKVEN</sequence>
<dbReference type="EMBL" id="HBFR01036886">
    <property type="protein sequence ID" value="CAD8899650.1"/>
    <property type="molecule type" value="Transcribed_RNA"/>
</dbReference>
<dbReference type="PANTHER" id="PTHR43737:SF1">
    <property type="entry name" value="DUF1501 DOMAIN-CONTAINING PROTEIN"/>
    <property type="match status" value="1"/>
</dbReference>
<dbReference type="Pfam" id="PF08811">
    <property type="entry name" value="DUF1800"/>
    <property type="match status" value="2"/>
</dbReference>
<dbReference type="Pfam" id="PF07394">
    <property type="entry name" value="DUF1501"/>
    <property type="match status" value="1"/>
</dbReference>
<evidence type="ECO:0000313" key="1">
    <source>
        <dbReference type="EMBL" id="CAD8899650.1"/>
    </source>
</evidence>
<dbReference type="InterPro" id="IPR014917">
    <property type="entry name" value="DUF1800"/>
</dbReference>
<organism evidence="1">
    <name type="scientific">Corethron hystrix</name>
    <dbReference type="NCBI Taxonomy" id="216773"/>
    <lineage>
        <taxon>Eukaryota</taxon>
        <taxon>Sar</taxon>
        <taxon>Stramenopiles</taxon>
        <taxon>Ochrophyta</taxon>
        <taxon>Bacillariophyta</taxon>
        <taxon>Coscinodiscophyceae</taxon>
        <taxon>Corethrophycidae</taxon>
        <taxon>Corethrales</taxon>
        <taxon>Corethraceae</taxon>
        <taxon>Corethron</taxon>
    </lineage>
</organism>
<name>A0A7S1BY37_9STRA</name>
<dbReference type="PANTHER" id="PTHR43737">
    <property type="entry name" value="BLL7424 PROTEIN"/>
    <property type="match status" value="1"/>
</dbReference>
<gene>
    <name evidence="1" type="ORF">CHYS00102_LOCUS26866</name>
</gene>
<reference evidence="1" key="1">
    <citation type="submission" date="2021-01" db="EMBL/GenBank/DDBJ databases">
        <authorList>
            <person name="Corre E."/>
            <person name="Pelletier E."/>
            <person name="Niang G."/>
            <person name="Scheremetjew M."/>
            <person name="Finn R."/>
            <person name="Kale V."/>
            <person name="Holt S."/>
            <person name="Cochrane G."/>
            <person name="Meng A."/>
            <person name="Brown T."/>
            <person name="Cohen L."/>
        </authorList>
    </citation>
    <scope>NUCLEOTIDE SEQUENCE</scope>
    <source>
        <strain evidence="1">308</strain>
    </source>
</reference>